<proteinExistence type="inferred from homology"/>
<protein>
    <submittedName>
        <fullName evidence="3">SDR family NAD(P)-dependent oxidoreductase</fullName>
    </submittedName>
</protein>
<dbReference type="InterPro" id="IPR036291">
    <property type="entry name" value="NAD(P)-bd_dom_sf"/>
</dbReference>
<comment type="caution">
    <text evidence="3">The sequence shown here is derived from an EMBL/GenBank/DDBJ whole genome shotgun (WGS) entry which is preliminary data.</text>
</comment>
<dbReference type="PANTHER" id="PTHR43544:SF12">
    <property type="entry name" value="NAD(P)-BINDING ROSSMANN-FOLD SUPERFAMILY PROTEIN"/>
    <property type="match status" value="1"/>
</dbReference>
<accession>A0ABU3BBX6</accession>
<dbReference type="CDD" id="cd05325">
    <property type="entry name" value="carb_red_sniffer_like_SDR_c"/>
    <property type="match status" value="1"/>
</dbReference>
<organism evidence="3 4">
    <name type="scientific">Spectribacter acetivorans</name>
    <dbReference type="NCBI Taxonomy" id="3075603"/>
    <lineage>
        <taxon>Bacteria</taxon>
        <taxon>Pseudomonadati</taxon>
        <taxon>Pseudomonadota</taxon>
        <taxon>Gammaproteobacteria</taxon>
        <taxon>Salinisphaerales</taxon>
        <taxon>Salinisphaeraceae</taxon>
        <taxon>Spectribacter</taxon>
    </lineage>
</organism>
<dbReference type="PRINTS" id="PR00081">
    <property type="entry name" value="GDHRDH"/>
</dbReference>
<sequence>MAFEQLPQNARVMVQGAARGLGRALAEQLLQDKHVATLIVTSRDADSPGLTELVRADEKRVLPLALDLTDENSIQRAMERVEEHTPALDMIIVCAGLLHDRDTGLRPEKRLADITPDRLAAGFAVNAFGPILLLKHAEPLLTHERRAVFASLSARVGSIADNHLGGWYSYRAAKAAQNQFTRTAAIEMRRRNKQSIVVGLHPGTTDTELSRPFQRNVPAGKLFTPAFAATRLLAVIAGLTPDDSGGLFAWDGERIPY</sequence>
<dbReference type="InterPro" id="IPR002347">
    <property type="entry name" value="SDR_fam"/>
</dbReference>
<comment type="similarity">
    <text evidence="1">Belongs to the short-chain dehydrogenases/reductases (SDR) family.</text>
</comment>
<dbReference type="Pfam" id="PF00106">
    <property type="entry name" value="adh_short"/>
    <property type="match status" value="1"/>
</dbReference>
<name>A0ABU3BBX6_9GAMM</name>
<feature type="domain" description="Ketoreductase" evidence="2">
    <location>
        <begin position="10"/>
        <end position="183"/>
    </location>
</feature>
<dbReference type="EMBL" id="JAVRHY010000015">
    <property type="protein sequence ID" value="MDT0619505.1"/>
    <property type="molecule type" value="Genomic_DNA"/>
</dbReference>
<dbReference type="PANTHER" id="PTHR43544">
    <property type="entry name" value="SHORT-CHAIN DEHYDROGENASE/REDUCTASE"/>
    <property type="match status" value="1"/>
</dbReference>
<dbReference type="Gene3D" id="3.40.50.720">
    <property type="entry name" value="NAD(P)-binding Rossmann-like Domain"/>
    <property type="match status" value="1"/>
</dbReference>
<evidence type="ECO:0000313" key="4">
    <source>
        <dbReference type="Proteomes" id="UP001259982"/>
    </source>
</evidence>
<dbReference type="InterPro" id="IPR057326">
    <property type="entry name" value="KR_dom"/>
</dbReference>
<dbReference type="RefSeq" id="WP_311659979.1">
    <property type="nucleotide sequence ID" value="NZ_JAVRHY010000015.1"/>
</dbReference>
<dbReference type="InterPro" id="IPR051468">
    <property type="entry name" value="Fungal_SecMetab_SDRs"/>
</dbReference>
<dbReference type="SUPFAM" id="SSF51735">
    <property type="entry name" value="NAD(P)-binding Rossmann-fold domains"/>
    <property type="match status" value="1"/>
</dbReference>
<keyword evidence="4" id="KW-1185">Reference proteome</keyword>
<evidence type="ECO:0000313" key="3">
    <source>
        <dbReference type="EMBL" id="MDT0619505.1"/>
    </source>
</evidence>
<gene>
    <name evidence="3" type="ORF">RM531_13585</name>
</gene>
<reference evidence="3 4" key="1">
    <citation type="submission" date="2023-09" db="EMBL/GenBank/DDBJ databases">
        <authorList>
            <person name="Rey-Velasco X."/>
        </authorList>
    </citation>
    <scope>NUCLEOTIDE SEQUENCE [LARGE SCALE GENOMIC DNA]</scope>
    <source>
        <strain evidence="3 4">P385</strain>
    </source>
</reference>
<evidence type="ECO:0000256" key="1">
    <source>
        <dbReference type="ARBA" id="ARBA00006484"/>
    </source>
</evidence>
<evidence type="ECO:0000259" key="2">
    <source>
        <dbReference type="SMART" id="SM00822"/>
    </source>
</evidence>
<dbReference type="Proteomes" id="UP001259982">
    <property type="component" value="Unassembled WGS sequence"/>
</dbReference>
<dbReference type="SMART" id="SM00822">
    <property type="entry name" value="PKS_KR"/>
    <property type="match status" value="1"/>
</dbReference>